<dbReference type="PANTHER" id="PTHR11560">
    <property type="entry name" value="39S RIBOSOMAL PROTEIN L10, MITOCHONDRIAL"/>
    <property type="match status" value="1"/>
</dbReference>
<dbReference type="GO" id="GO:0005840">
    <property type="term" value="C:ribosome"/>
    <property type="evidence" value="ECO:0007669"/>
    <property type="project" value="UniProtKB-KW"/>
</dbReference>
<reference evidence="6 7" key="1">
    <citation type="journal article" date="2015" name="Nature">
        <title>rRNA introns, odd ribosomes, and small enigmatic genomes across a large radiation of phyla.</title>
        <authorList>
            <person name="Brown C.T."/>
            <person name="Hug L.A."/>
            <person name="Thomas B.C."/>
            <person name="Sharon I."/>
            <person name="Castelle C.J."/>
            <person name="Singh A."/>
            <person name="Wilkins M.J."/>
            <person name="Williams K.H."/>
            <person name="Banfield J.F."/>
        </authorList>
    </citation>
    <scope>NUCLEOTIDE SEQUENCE [LARGE SCALE GENOMIC DNA]</scope>
</reference>
<dbReference type="Proteomes" id="UP000033918">
    <property type="component" value="Unassembled WGS sequence"/>
</dbReference>
<gene>
    <name evidence="6" type="ORF">UU38_C0006G0009</name>
</gene>
<accession>A0A0G0XLA8</accession>
<dbReference type="InterPro" id="IPR001790">
    <property type="entry name" value="Ribosomal_uL10"/>
</dbReference>
<dbReference type="GO" id="GO:1990904">
    <property type="term" value="C:ribonucleoprotein complex"/>
    <property type="evidence" value="ECO:0007669"/>
    <property type="project" value="UniProtKB-KW"/>
</dbReference>
<keyword evidence="3" id="KW-0687">Ribonucleoprotein</keyword>
<protein>
    <recommendedName>
        <fullName evidence="4">Large ribosomal subunit protein uL10</fullName>
    </recommendedName>
    <alternativeName>
        <fullName evidence="5">50S ribosomal protein L10</fullName>
    </alternativeName>
</protein>
<dbReference type="AlphaFoldDB" id="A0A0G0XLA8"/>
<evidence type="ECO:0000256" key="2">
    <source>
        <dbReference type="ARBA" id="ARBA00022980"/>
    </source>
</evidence>
<evidence type="ECO:0000256" key="4">
    <source>
        <dbReference type="ARBA" id="ARBA00035202"/>
    </source>
</evidence>
<evidence type="ECO:0000256" key="5">
    <source>
        <dbReference type="ARBA" id="ARBA00035502"/>
    </source>
</evidence>
<dbReference type="Gene3D" id="6.10.250.290">
    <property type="match status" value="1"/>
</dbReference>
<dbReference type="Pfam" id="PF00466">
    <property type="entry name" value="Ribosomal_L10"/>
    <property type="match status" value="1"/>
</dbReference>
<organism evidence="6 7">
    <name type="scientific">Candidatus Wolfebacteria bacterium GW2011_GWB1_41_12</name>
    <dbReference type="NCBI Taxonomy" id="1619006"/>
    <lineage>
        <taxon>Bacteria</taxon>
        <taxon>Candidatus Wolfeibacteriota</taxon>
    </lineage>
</organism>
<dbReference type="Gene3D" id="3.30.70.1730">
    <property type="match status" value="1"/>
</dbReference>
<name>A0A0G0XLA8_9BACT</name>
<evidence type="ECO:0000313" key="7">
    <source>
        <dbReference type="Proteomes" id="UP000033918"/>
    </source>
</evidence>
<dbReference type="SUPFAM" id="SSF160369">
    <property type="entry name" value="Ribosomal protein L10-like"/>
    <property type="match status" value="1"/>
</dbReference>
<evidence type="ECO:0000256" key="1">
    <source>
        <dbReference type="ARBA" id="ARBA00008889"/>
    </source>
</evidence>
<dbReference type="EMBL" id="LCAK01000006">
    <property type="protein sequence ID" value="KKR88482.1"/>
    <property type="molecule type" value="Genomic_DNA"/>
</dbReference>
<dbReference type="InterPro" id="IPR047865">
    <property type="entry name" value="Ribosomal_uL10_bac_type"/>
</dbReference>
<comment type="caution">
    <text evidence="6">The sequence shown here is derived from an EMBL/GenBank/DDBJ whole genome shotgun (WGS) entry which is preliminary data.</text>
</comment>
<comment type="similarity">
    <text evidence="1">Belongs to the universal ribosomal protein uL10 family.</text>
</comment>
<sequence>MLTKQQKAEQIKEGKKAISNSQSLVFIDFSGKTVEDLKKLRRVLLDIGAKLKVIKKKLLRVAFKESGIDFNPEQFESQVGTIFSDKDILGIAGPIYKSELKILGGYDLFAKNFIDAETVRKIGRLPSREILLGQLVGMISAPIKMFMHVLSEKSKMVENK</sequence>
<evidence type="ECO:0000256" key="3">
    <source>
        <dbReference type="ARBA" id="ARBA00023274"/>
    </source>
</evidence>
<dbReference type="InterPro" id="IPR043141">
    <property type="entry name" value="Ribosomal_uL10-like_sf"/>
</dbReference>
<proteinExistence type="inferred from homology"/>
<evidence type="ECO:0000313" key="6">
    <source>
        <dbReference type="EMBL" id="KKR88482.1"/>
    </source>
</evidence>
<keyword evidence="2 6" id="KW-0689">Ribosomal protein</keyword>